<dbReference type="Proteomes" id="UP000237000">
    <property type="component" value="Unassembled WGS sequence"/>
</dbReference>
<dbReference type="InParanoid" id="A0A2P5D2K4"/>
<comment type="caution">
    <text evidence="1">The sequence shown here is derived from an EMBL/GenBank/DDBJ whole genome shotgun (WGS) entry which is preliminary data.</text>
</comment>
<evidence type="ECO:0000313" key="2">
    <source>
        <dbReference type="Proteomes" id="UP000237000"/>
    </source>
</evidence>
<dbReference type="AlphaFoldDB" id="A0A2P5D2K4"/>
<gene>
    <name evidence="1" type="ORF">TorRG33x02_264340</name>
</gene>
<reference evidence="2" key="1">
    <citation type="submission" date="2016-06" db="EMBL/GenBank/DDBJ databases">
        <title>Parallel loss of symbiosis genes in relatives of nitrogen-fixing non-legume Parasponia.</title>
        <authorList>
            <person name="Van Velzen R."/>
            <person name="Holmer R."/>
            <person name="Bu F."/>
            <person name="Rutten L."/>
            <person name="Van Zeijl A."/>
            <person name="Liu W."/>
            <person name="Santuari L."/>
            <person name="Cao Q."/>
            <person name="Sharma T."/>
            <person name="Shen D."/>
            <person name="Roswanjaya Y."/>
            <person name="Wardhani T."/>
            <person name="Kalhor M.S."/>
            <person name="Jansen J."/>
            <person name="Van den Hoogen J."/>
            <person name="Gungor B."/>
            <person name="Hartog M."/>
            <person name="Hontelez J."/>
            <person name="Verver J."/>
            <person name="Yang W.-C."/>
            <person name="Schijlen E."/>
            <person name="Repin R."/>
            <person name="Schilthuizen M."/>
            <person name="Schranz E."/>
            <person name="Heidstra R."/>
            <person name="Miyata K."/>
            <person name="Fedorova E."/>
            <person name="Kohlen W."/>
            <person name="Bisseling T."/>
            <person name="Smit S."/>
            <person name="Geurts R."/>
        </authorList>
    </citation>
    <scope>NUCLEOTIDE SEQUENCE [LARGE SCALE GENOMIC DNA]</scope>
    <source>
        <strain evidence="2">cv. RG33-2</strain>
    </source>
</reference>
<evidence type="ECO:0000313" key="1">
    <source>
        <dbReference type="EMBL" id="PON67527.1"/>
    </source>
</evidence>
<keyword evidence="2" id="KW-1185">Reference proteome</keyword>
<sequence length="119" mass="14186">MRNFLRRGSDGDKLDHLVAWEEVCQSKSKGSLEIGNLVRRNKALLTKWLWRFALEKNELWHKVIRSKYGISPNNWDSRMTQRTTCRSPWNFISNQYHEFLNLVGFKVRNSNSLRFLEDA</sequence>
<proteinExistence type="predicted"/>
<dbReference type="OrthoDB" id="1748414at2759"/>
<protein>
    <submittedName>
        <fullName evidence="1">Uncharacterized protein</fullName>
    </submittedName>
</protein>
<dbReference type="EMBL" id="JXTC01000303">
    <property type="protein sequence ID" value="PON67527.1"/>
    <property type="molecule type" value="Genomic_DNA"/>
</dbReference>
<organism evidence="1 2">
    <name type="scientific">Trema orientale</name>
    <name type="common">Charcoal tree</name>
    <name type="synonym">Celtis orientalis</name>
    <dbReference type="NCBI Taxonomy" id="63057"/>
    <lineage>
        <taxon>Eukaryota</taxon>
        <taxon>Viridiplantae</taxon>
        <taxon>Streptophyta</taxon>
        <taxon>Embryophyta</taxon>
        <taxon>Tracheophyta</taxon>
        <taxon>Spermatophyta</taxon>
        <taxon>Magnoliopsida</taxon>
        <taxon>eudicotyledons</taxon>
        <taxon>Gunneridae</taxon>
        <taxon>Pentapetalae</taxon>
        <taxon>rosids</taxon>
        <taxon>fabids</taxon>
        <taxon>Rosales</taxon>
        <taxon>Cannabaceae</taxon>
        <taxon>Trema</taxon>
    </lineage>
</organism>
<name>A0A2P5D2K4_TREOI</name>
<accession>A0A2P5D2K4</accession>